<dbReference type="InterPro" id="IPR023346">
    <property type="entry name" value="Lysozyme-like_dom_sf"/>
</dbReference>
<dbReference type="SUPFAM" id="SSF53955">
    <property type="entry name" value="Lysozyme-like"/>
    <property type="match status" value="1"/>
</dbReference>
<evidence type="ECO:0000256" key="1">
    <source>
        <dbReference type="SAM" id="MobiDB-lite"/>
    </source>
</evidence>
<evidence type="ECO:0008006" key="4">
    <source>
        <dbReference type="Google" id="ProtNLM"/>
    </source>
</evidence>
<proteinExistence type="predicted"/>
<sequence>MDTLNQYGNNSETHNQTSAQNQMKADNQQKMDDQRAENEEKDKKEEGLLLAIDGAKIKFNAHMGTFKVLSNVPTTQDKLTGTIVEKQIPNFIFDDGFQMITLTEWQDFGTAKVQENYVLLKKSTLPGTGKMPGSVPPETGKIEFVTSGQVNAPESIDAKGAPVPENKDNKCLNCSAEITAELIRETIGVKKLSEKQQLIINSILPYLNKYRKDFGLDTCLRKAHFVAQIALESASFTTFEEGEEYYSSISLGIFSSATIQINATIVESLKDHLTSIFQIIDSKGNVIPKTNDELKIILLNEKPSVIDGELYAIYKGGKDPKNPKKRIAKVLKEVLKSDKSLDYKIVLQPHTYFGIPLMSRAYAPYSGDTRGLGNGDELTRDGWKFKGRGLKQVTGRANYGSFSKYRNKNTFTDDTTGPIDFAEEKQGVPLKGKYLKLSEDPMYATQSALWFWNEGTKYNKKTAKQHADNDDVDSVSKAINRYDTKALPKRAKNYERAKIAFGIKEHYESIK</sequence>
<feature type="compositionally biased region" description="Basic and acidic residues" evidence="1">
    <location>
        <begin position="27"/>
        <end position="45"/>
    </location>
</feature>
<name>A0A316XDV6_9FLAO</name>
<evidence type="ECO:0000313" key="3">
    <source>
        <dbReference type="Proteomes" id="UP000236594"/>
    </source>
</evidence>
<gene>
    <name evidence="2" type="ORF">C1631_012985</name>
</gene>
<comment type="caution">
    <text evidence="2">The sequence shown here is derived from an EMBL/GenBank/DDBJ whole genome shotgun (WGS) entry which is preliminary data.</text>
</comment>
<feature type="compositionally biased region" description="Polar residues" evidence="1">
    <location>
        <begin position="1"/>
        <end position="26"/>
    </location>
</feature>
<evidence type="ECO:0000313" key="2">
    <source>
        <dbReference type="EMBL" id="PWN68980.1"/>
    </source>
</evidence>
<dbReference type="Proteomes" id="UP000236594">
    <property type="component" value="Unassembled WGS sequence"/>
</dbReference>
<organism evidence="2 3">
    <name type="scientific">Chryseobacterium phosphatilyticum</name>
    <dbReference type="NCBI Taxonomy" id="475075"/>
    <lineage>
        <taxon>Bacteria</taxon>
        <taxon>Pseudomonadati</taxon>
        <taxon>Bacteroidota</taxon>
        <taxon>Flavobacteriia</taxon>
        <taxon>Flavobacteriales</taxon>
        <taxon>Weeksellaceae</taxon>
        <taxon>Chryseobacterium group</taxon>
        <taxon>Chryseobacterium</taxon>
    </lineage>
</organism>
<reference evidence="2 3" key="1">
    <citation type="submission" date="2018-04" db="EMBL/GenBank/DDBJ databases">
        <title>Draft Genome Sequence of Phosphate-Solubilizing Chryseobacterium sp. ISE14 that is a Biocontrol and Plant Growth-Promoting Rhizobacterium Isolated from Cucumber.</title>
        <authorList>
            <person name="Jeong J.-J."/>
            <person name="Sang M.K."/>
            <person name="Choi I.-G."/>
            <person name="Kim K.D."/>
        </authorList>
    </citation>
    <scope>NUCLEOTIDE SEQUENCE [LARGE SCALE GENOMIC DNA]</scope>
    <source>
        <strain evidence="2 3">ISE14</strain>
    </source>
</reference>
<dbReference type="EMBL" id="PPED02000003">
    <property type="protein sequence ID" value="PWN68980.1"/>
    <property type="molecule type" value="Genomic_DNA"/>
</dbReference>
<feature type="region of interest" description="Disordered" evidence="1">
    <location>
        <begin position="1"/>
        <end position="45"/>
    </location>
</feature>
<dbReference type="AlphaFoldDB" id="A0A316XDV6"/>
<dbReference type="Gene3D" id="1.10.530.10">
    <property type="match status" value="1"/>
</dbReference>
<protein>
    <recommendedName>
        <fullName evidence="4">Chitinase</fullName>
    </recommendedName>
</protein>
<keyword evidence="3" id="KW-1185">Reference proteome</keyword>
<accession>A0A316XDV6</accession>